<dbReference type="Proteomes" id="UP001139502">
    <property type="component" value="Unassembled WGS sequence"/>
</dbReference>
<sequence>MSSAIEQFSPATREWFVGAFSQPTTAQDQAWSAISAGKHTLVVAPTGSGKTLAAFLWALDRLLTGDAGRGGAAAPGGGGGRSHS</sequence>
<accession>A0A9X2HLX3</accession>
<keyword evidence="2" id="KW-0347">Helicase</keyword>
<evidence type="ECO:0000259" key="1">
    <source>
        <dbReference type="Pfam" id="PF00270"/>
    </source>
</evidence>
<dbReference type="GO" id="GO:0016887">
    <property type="term" value="F:ATP hydrolysis activity"/>
    <property type="evidence" value="ECO:0007669"/>
    <property type="project" value="TreeGrafter"/>
</dbReference>
<evidence type="ECO:0000313" key="3">
    <source>
        <dbReference type="Proteomes" id="UP001139502"/>
    </source>
</evidence>
<dbReference type="AlphaFoldDB" id="A0A9X2HLX3"/>
<evidence type="ECO:0000313" key="2">
    <source>
        <dbReference type="EMBL" id="MCP3427323.1"/>
    </source>
</evidence>
<comment type="caution">
    <text evidence="2">The sequence shown here is derived from an EMBL/GenBank/DDBJ whole genome shotgun (WGS) entry which is preliminary data.</text>
</comment>
<dbReference type="PANTHER" id="PTHR47962:SF5">
    <property type="entry name" value="ATP-DEPENDENT HELICASE LHR-RELATED"/>
    <property type="match status" value="1"/>
</dbReference>
<name>A0A9X2HLX3_9MICC</name>
<keyword evidence="2" id="KW-0378">Hydrolase</keyword>
<dbReference type="PANTHER" id="PTHR47962">
    <property type="entry name" value="ATP-DEPENDENT HELICASE LHR-RELATED-RELATED"/>
    <property type="match status" value="1"/>
</dbReference>
<dbReference type="InterPro" id="IPR027417">
    <property type="entry name" value="P-loop_NTPase"/>
</dbReference>
<reference evidence="2" key="1">
    <citation type="submission" date="2022-06" db="EMBL/GenBank/DDBJ databases">
        <title>Rothia sp. isolated from sandalwood seedling.</title>
        <authorList>
            <person name="Tuikhar N."/>
            <person name="Kirdat K."/>
            <person name="Thorat V."/>
            <person name="Swetha P."/>
            <person name="Padma S."/>
            <person name="Sundararaj R."/>
            <person name="Yadav A."/>
        </authorList>
    </citation>
    <scope>NUCLEOTIDE SEQUENCE</scope>
    <source>
        <strain evidence="2">AR01</strain>
    </source>
</reference>
<dbReference type="GO" id="GO:0005524">
    <property type="term" value="F:ATP binding"/>
    <property type="evidence" value="ECO:0007669"/>
    <property type="project" value="InterPro"/>
</dbReference>
<dbReference type="InterPro" id="IPR052511">
    <property type="entry name" value="ATP-dep_Helicase"/>
</dbReference>
<dbReference type="Gene3D" id="3.40.50.300">
    <property type="entry name" value="P-loop containing nucleotide triphosphate hydrolases"/>
    <property type="match status" value="1"/>
</dbReference>
<keyword evidence="3" id="KW-1185">Reference proteome</keyword>
<proteinExistence type="predicted"/>
<organism evidence="2 3">
    <name type="scientific">Rothia santali</name>
    <dbReference type="NCBI Taxonomy" id="2949643"/>
    <lineage>
        <taxon>Bacteria</taxon>
        <taxon>Bacillati</taxon>
        <taxon>Actinomycetota</taxon>
        <taxon>Actinomycetes</taxon>
        <taxon>Micrococcales</taxon>
        <taxon>Micrococcaceae</taxon>
        <taxon>Rothia</taxon>
    </lineage>
</organism>
<dbReference type="GO" id="GO:0004386">
    <property type="term" value="F:helicase activity"/>
    <property type="evidence" value="ECO:0007669"/>
    <property type="project" value="UniProtKB-KW"/>
</dbReference>
<keyword evidence="2" id="KW-0067">ATP-binding</keyword>
<dbReference type="GO" id="GO:0003677">
    <property type="term" value="F:DNA binding"/>
    <property type="evidence" value="ECO:0007669"/>
    <property type="project" value="TreeGrafter"/>
</dbReference>
<keyword evidence="2" id="KW-0547">Nucleotide-binding</keyword>
<gene>
    <name evidence="2" type="ORF">NBM05_15245</name>
</gene>
<feature type="domain" description="DEAD/DEAH-box helicase" evidence="1">
    <location>
        <begin position="24"/>
        <end position="64"/>
    </location>
</feature>
<dbReference type="Pfam" id="PF00270">
    <property type="entry name" value="DEAD"/>
    <property type="match status" value="1"/>
</dbReference>
<dbReference type="SUPFAM" id="SSF52540">
    <property type="entry name" value="P-loop containing nucleoside triphosphate hydrolases"/>
    <property type="match status" value="1"/>
</dbReference>
<dbReference type="InterPro" id="IPR011545">
    <property type="entry name" value="DEAD/DEAH_box_helicase_dom"/>
</dbReference>
<dbReference type="EMBL" id="JANAFB010000082">
    <property type="protein sequence ID" value="MCP3427323.1"/>
    <property type="molecule type" value="Genomic_DNA"/>
</dbReference>
<protein>
    <submittedName>
        <fullName evidence="2">DEAD/DEAH box helicase</fullName>
    </submittedName>
</protein>